<dbReference type="EMBL" id="JBHLTC010000002">
    <property type="protein sequence ID" value="MFC0623190.1"/>
    <property type="molecule type" value="Genomic_DNA"/>
</dbReference>
<dbReference type="PROSITE" id="PS00606">
    <property type="entry name" value="KS3_1"/>
    <property type="match status" value="1"/>
</dbReference>
<dbReference type="Pfam" id="PF00550">
    <property type="entry name" value="PP-binding"/>
    <property type="match status" value="1"/>
</dbReference>
<keyword evidence="1" id="KW-0596">Phosphopantetheine</keyword>
<dbReference type="Pfam" id="PF00501">
    <property type="entry name" value="AMP-binding"/>
    <property type="match status" value="1"/>
</dbReference>
<dbReference type="CDD" id="cd00833">
    <property type="entry name" value="PKS"/>
    <property type="match status" value="1"/>
</dbReference>
<dbReference type="Gene3D" id="3.40.50.12780">
    <property type="entry name" value="N-terminal domain of ligase-like"/>
    <property type="match status" value="1"/>
</dbReference>
<evidence type="ECO:0000256" key="3">
    <source>
        <dbReference type="ARBA" id="ARBA00022679"/>
    </source>
</evidence>
<evidence type="ECO:0000256" key="2">
    <source>
        <dbReference type="ARBA" id="ARBA00022553"/>
    </source>
</evidence>
<dbReference type="Gene3D" id="3.30.300.30">
    <property type="match status" value="1"/>
</dbReference>
<gene>
    <name evidence="6" type="ORF">ACFFGN_03900</name>
</gene>
<dbReference type="PANTHER" id="PTHR43775">
    <property type="entry name" value="FATTY ACID SYNTHASE"/>
    <property type="match status" value="1"/>
</dbReference>
<protein>
    <submittedName>
        <fullName evidence="6">Beta-ketoacyl synthase N-terminal-like domain-containing protein</fullName>
    </submittedName>
</protein>
<dbReference type="SUPFAM" id="SSF47336">
    <property type="entry name" value="ACP-like"/>
    <property type="match status" value="1"/>
</dbReference>
<feature type="non-terminal residue" evidence="6">
    <location>
        <position position="959"/>
    </location>
</feature>
<evidence type="ECO:0000259" key="5">
    <source>
        <dbReference type="PROSITE" id="PS52004"/>
    </source>
</evidence>
<dbReference type="Pfam" id="PF00109">
    <property type="entry name" value="ketoacyl-synt"/>
    <property type="match status" value="1"/>
</dbReference>
<dbReference type="PROSITE" id="PS00455">
    <property type="entry name" value="AMP_BINDING"/>
    <property type="match status" value="1"/>
</dbReference>
<dbReference type="PANTHER" id="PTHR43775:SF51">
    <property type="entry name" value="INACTIVE PHENOLPHTHIOCEROL SYNTHESIS POLYKETIDE SYNTHASE TYPE I PKS1-RELATED"/>
    <property type="match status" value="1"/>
</dbReference>
<sequence length="959" mass="100445">MATSARSELSVLDSLERAVSIAGTRTAVIGPDGHQRTWQEVRQRVAALAAGLGGLGLQSGDRVAIALANSPEYVECFYACAMAGLVIAPLNTRLSPLEQDRYLDLISPAALIIGPGGMPGHTARQDCTTIVVADEGRPMPDGEIVLFGDLLAADPISRPGVHREDDPVALFATGGTTGAPRAVIHTHRSLMANAYHIQMSLRYNADDRYLHAAPMFHIADCASLFAITLAGGSHAFLPTFSPQAFAQAMEATRSTATLLVPTMVGMLLDDPFVNAADLSSWRLLFYGGAPMPAATLARAMQQLPCGFAQGYGMTELSLATVLSEEDHARGAGGDTGVPLQSAGRPAPGVSLRIAQEDEHGVGEIQVAGLNILAGYWHDASATQEIFTPDGWVRTGDLGRLDDGYLHILDRSKDVVIVGGENVYSTEVEHTLSLHDKVSEVAVIGVADPVWGERVHAIIVPTIEGDDDRVLSDIDAHARRHLTDYKVPRSYEVATSLPKTGPGKINKRELRTRERPAAMMPGSRSEVPGQFLAPVGPAAQSAIMPAGEYATLLDLVRAHTNAVLGRDDPSLIPADVTFRDVGLGSLASIELCDRLTRSTGVELWAAALFNHPTPARLARHLWTTLSPSDGSADTGAPSALVADDPIAIVGIGCRFPGGVGSAQELWDLVQSGTDATSEFPADRGWNVESLYDPDPDAAGKSYVRRGGFLADAAGFDAAFFGVSPREALAMDPQQRLLLETSWEALENARINPSSLAGTNSGVFVGTWSADYGPRLGAGHHDDIVMTGTAASVASGRISYALDLQGPAMTVDTACSSSLVAVHLASQALRNGECDLALAGGATVMATPGAFVAFSRQRGLAADGRCKAFAAGADGTGWAEGAGVLVLERLSEARRKGRRVLAVIRGSAVNQDGASNGLTAPNGVAQESVIRRALISAGLNGADVDVVEAHGTGTALGDPIE</sequence>
<dbReference type="SMART" id="SM00825">
    <property type="entry name" value="PKS_KS"/>
    <property type="match status" value="1"/>
</dbReference>
<evidence type="ECO:0000313" key="6">
    <source>
        <dbReference type="EMBL" id="MFC0623190.1"/>
    </source>
</evidence>
<dbReference type="Gene3D" id="3.40.47.10">
    <property type="match status" value="1"/>
</dbReference>
<dbReference type="Pfam" id="PF13193">
    <property type="entry name" value="AMP-binding_C"/>
    <property type="match status" value="1"/>
</dbReference>
<dbReference type="SUPFAM" id="SSF56801">
    <property type="entry name" value="Acetyl-CoA synthetase-like"/>
    <property type="match status" value="1"/>
</dbReference>
<dbReference type="InterPro" id="IPR020845">
    <property type="entry name" value="AMP-binding_CS"/>
</dbReference>
<name>A0ABV6QEX1_9ACTN</name>
<dbReference type="PROSITE" id="PS52004">
    <property type="entry name" value="KS3_2"/>
    <property type="match status" value="1"/>
</dbReference>
<dbReference type="InterPro" id="IPR042099">
    <property type="entry name" value="ANL_N_sf"/>
</dbReference>
<dbReference type="PROSITE" id="PS50075">
    <property type="entry name" value="CARRIER"/>
    <property type="match status" value="1"/>
</dbReference>
<dbReference type="InterPro" id="IPR036736">
    <property type="entry name" value="ACP-like_sf"/>
</dbReference>
<evidence type="ECO:0000313" key="7">
    <source>
        <dbReference type="Proteomes" id="UP001589890"/>
    </source>
</evidence>
<dbReference type="Proteomes" id="UP001589890">
    <property type="component" value="Unassembled WGS sequence"/>
</dbReference>
<accession>A0ABV6QEX1</accession>
<comment type="caution">
    <text evidence="6">The sequence shown here is derived from an EMBL/GenBank/DDBJ whole genome shotgun (WGS) entry which is preliminary data.</text>
</comment>
<keyword evidence="7" id="KW-1185">Reference proteome</keyword>
<dbReference type="InterPro" id="IPR020806">
    <property type="entry name" value="PKS_PP-bd"/>
</dbReference>
<feature type="domain" description="Ketosynthase family 3 (KS3)" evidence="5">
    <location>
        <begin position="642"/>
        <end position="959"/>
    </location>
</feature>
<reference evidence="6 7" key="1">
    <citation type="submission" date="2024-09" db="EMBL/GenBank/DDBJ databases">
        <authorList>
            <person name="Sun Q."/>
            <person name="Mori K."/>
        </authorList>
    </citation>
    <scope>NUCLEOTIDE SEQUENCE [LARGE SCALE GENOMIC DNA]</scope>
    <source>
        <strain evidence="6 7">CGMCC 1.15906</strain>
    </source>
</reference>
<keyword evidence="2" id="KW-0597">Phosphoprotein</keyword>
<organism evidence="6 7">
    <name type="scientific">Kribbella deserti</name>
    <dbReference type="NCBI Taxonomy" id="1926257"/>
    <lineage>
        <taxon>Bacteria</taxon>
        <taxon>Bacillati</taxon>
        <taxon>Actinomycetota</taxon>
        <taxon>Actinomycetes</taxon>
        <taxon>Propionibacteriales</taxon>
        <taxon>Kribbellaceae</taxon>
        <taxon>Kribbella</taxon>
    </lineage>
</organism>
<dbReference type="InterPro" id="IPR009081">
    <property type="entry name" value="PP-bd_ACP"/>
</dbReference>
<dbReference type="SUPFAM" id="SSF53901">
    <property type="entry name" value="Thiolase-like"/>
    <property type="match status" value="1"/>
</dbReference>
<dbReference type="SMART" id="SM00823">
    <property type="entry name" value="PKS_PP"/>
    <property type="match status" value="1"/>
</dbReference>
<dbReference type="InterPro" id="IPR025110">
    <property type="entry name" value="AMP-bd_C"/>
</dbReference>
<dbReference type="InterPro" id="IPR014031">
    <property type="entry name" value="Ketoacyl_synth_C"/>
</dbReference>
<dbReference type="RefSeq" id="WP_380043888.1">
    <property type="nucleotide sequence ID" value="NZ_JBHLTC010000002.1"/>
</dbReference>
<dbReference type="InterPro" id="IPR018201">
    <property type="entry name" value="Ketoacyl_synth_AS"/>
</dbReference>
<dbReference type="InterPro" id="IPR016039">
    <property type="entry name" value="Thiolase-like"/>
</dbReference>
<feature type="domain" description="Carrier" evidence="4">
    <location>
        <begin position="549"/>
        <end position="624"/>
    </location>
</feature>
<dbReference type="Gene3D" id="1.10.1200.10">
    <property type="entry name" value="ACP-like"/>
    <property type="match status" value="1"/>
</dbReference>
<dbReference type="Pfam" id="PF02801">
    <property type="entry name" value="Ketoacyl-synt_C"/>
    <property type="match status" value="1"/>
</dbReference>
<proteinExistence type="predicted"/>
<dbReference type="InterPro" id="IPR045851">
    <property type="entry name" value="AMP-bd_C_sf"/>
</dbReference>
<evidence type="ECO:0000256" key="1">
    <source>
        <dbReference type="ARBA" id="ARBA00022450"/>
    </source>
</evidence>
<dbReference type="InterPro" id="IPR014030">
    <property type="entry name" value="Ketoacyl_synth_N"/>
</dbReference>
<keyword evidence="3" id="KW-0808">Transferase</keyword>
<dbReference type="InterPro" id="IPR050091">
    <property type="entry name" value="PKS_NRPS_Biosynth_Enz"/>
</dbReference>
<dbReference type="InterPro" id="IPR020841">
    <property type="entry name" value="PKS_Beta-ketoAc_synthase_dom"/>
</dbReference>
<evidence type="ECO:0000259" key="4">
    <source>
        <dbReference type="PROSITE" id="PS50075"/>
    </source>
</evidence>
<dbReference type="InterPro" id="IPR000873">
    <property type="entry name" value="AMP-dep_synth/lig_dom"/>
</dbReference>